<dbReference type="AlphaFoldDB" id="A0AA48HF04"/>
<dbReference type="Gene3D" id="3.10.310.10">
    <property type="entry name" value="Diaminopimelate Epimerase, Chain A, domain 1"/>
    <property type="match status" value="2"/>
</dbReference>
<name>A0AA48HF04_9RHOB</name>
<dbReference type="Pfam" id="PF02567">
    <property type="entry name" value="PhzC-PhzF"/>
    <property type="match status" value="1"/>
</dbReference>
<organism evidence="3 4">
    <name type="scientific">Roseicyclus marinus</name>
    <dbReference type="NCBI Taxonomy" id="2161673"/>
    <lineage>
        <taxon>Bacteria</taxon>
        <taxon>Pseudomonadati</taxon>
        <taxon>Pseudomonadota</taxon>
        <taxon>Alphaproteobacteria</taxon>
        <taxon>Rhodobacterales</taxon>
        <taxon>Roseobacteraceae</taxon>
        <taxon>Roseicyclus</taxon>
    </lineage>
</organism>
<protein>
    <submittedName>
        <fullName evidence="3">Phenazine biosynthesis protein PhzF</fullName>
    </submittedName>
</protein>
<dbReference type="PIRSF" id="PIRSF016184">
    <property type="entry name" value="PhzC_PhzF"/>
    <property type="match status" value="1"/>
</dbReference>
<dbReference type="InterPro" id="IPR003719">
    <property type="entry name" value="Phenazine_PhzF-like"/>
</dbReference>
<gene>
    <name evidence="3" type="ORF">MACH21_05760</name>
</gene>
<dbReference type="KEGG" id="rmai:MACH21_05760"/>
<evidence type="ECO:0000313" key="3">
    <source>
        <dbReference type="EMBL" id="BDW84399.1"/>
    </source>
</evidence>
<dbReference type="SUPFAM" id="SSF54506">
    <property type="entry name" value="Diaminopimelate epimerase-like"/>
    <property type="match status" value="1"/>
</dbReference>
<dbReference type="Proteomes" id="UP001337723">
    <property type="component" value="Chromosome"/>
</dbReference>
<feature type="active site" evidence="2">
    <location>
        <position position="45"/>
    </location>
</feature>
<evidence type="ECO:0000313" key="4">
    <source>
        <dbReference type="Proteomes" id="UP001337723"/>
    </source>
</evidence>
<accession>A0AA48HF04</accession>
<comment type="similarity">
    <text evidence="1">Belongs to the PhzF family.</text>
</comment>
<dbReference type="RefSeq" id="WP_338274235.1">
    <property type="nucleotide sequence ID" value="NZ_AP027266.1"/>
</dbReference>
<dbReference type="NCBIfam" id="TIGR00654">
    <property type="entry name" value="PhzF_family"/>
    <property type="match status" value="1"/>
</dbReference>
<evidence type="ECO:0000256" key="2">
    <source>
        <dbReference type="PIRSR" id="PIRSR016184-1"/>
    </source>
</evidence>
<dbReference type="PANTHER" id="PTHR13774">
    <property type="entry name" value="PHENAZINE BIOSYNTHESIS PROTEIN"/>
    <property type="match status" value="1"/>
</dbReference>
<sequence length="289" mass="30353">MLRFHIYDVFTTTPFTGNPLAIVEGADDLTTAQMQTLARQFNLSETLFIQRPENPSHTARVRIFFPTAEIPFAGHPTIGCALHLAGGRDTTITLEEQAGLVPVTITRQEDGAALAEFTAPRTPERHAPTPPQALIARALGIPPAGIGPQDPGVWQGGPAFLYIPVTDLSTLATARPCEPAWSELMAMADVDSAYLYTPTATGYRARMFSPTAGIPEDPATGSASAILAAQLLATGALPEGTTTIPLTQGVEMGRPSDIRLTATVTGGSLGPIRIAGHAVPIASGTIRLP</sequence>
<dbReference type="EMBL" id="AP027266">
    <property type="protein sequence ID" value="BDW84399.1"/>
    <property type="molecule type" value="Genomic_DNA"/>
</dbReference>
<reference evidence="3 4" key="1">
    <citation type="submission" date="2023-01" db="EMBL/GenBank/DDBJ databases">
        <title>Complete genome sequence of Roseicyclus marinus strain Dej080120_10.</title>
        <authorList>
            <person name="Ueki S."/>
            <person name="Maruyama F."/>
        </authorList>
    </citation>
    <scope>NUCLEOTIDE SEQUENCE [LARGE SCALE GENOMIC DNA]</scope>
    <source>
        <strain evidence="3 4">Dej080120_10</strain>
    </source>
</reference>
<proteinExistence type="inferred from homology"/>
<evidence type="ECO:0000256" key="1">
    <source>
        <dbReference type="ARBA" id="ARBA00008270"/>
    </source>
</evidence>
<dbReference type="GO" id="GO:0005737">
    <property type="term" value="C:cytoplasm"/>
    <property type="evidence" value="ECO:0007669"/>
    <property type="project" value="TreeGrafter"/>
</dbReference>
<dbReference type="GO" id="GO:0016853">
    <property type="term" value="F:isomerase activity"/>
    <property type="evidence" value="ECO:0007669"/>
    <property type="project" value="TreeGrafter"/>
</dbReference>
<keyword evidence="4" id="KW-1185">Reference proteome</keyword>
<dbReference type="PANTHER" id="PTHR13774:SF32">
    <property type="entry name" value="ANTISENSE-ENHANCING SEQUENCE 1"/>
    <property type="match status" value="1"/>
</dbReference>